<evidence type="ECO:0000256" key="6">
    <source>
        <dbReference type="ARBA" id="ARBA00022729"/>
    </source>
</evidence>
<dbReference type="InterPro" id="IPR036942">
    <property type="entry name" value="Beta-barrel_TonB_sf"/>
</dbReference>
<evidence type="ECO:0000259" key="14">
    <source>
        <dbReference type="Pfam" id="PF07715"/>
    </source>
</evidence>
<dbReference type="SUPFAM" id="SSF56935">
    <property type="entry name" value="Porins"/>
    <property type="match status" value="1"/>
</dbReference>
<dbReference type="GO" id="GO:0009279">
    <property type="term" value="C:cell outer membrane"/>
    <property type="evidence" value="ECO:0007669"/>
    <property type="project" value="UniProtKB-SubCell"/>
</dbReference>
<evidence type="ECO:0000256" key="1">
    <source>
        <dbReference type="ARBA" id="ARBA00004571"/>
    </source>
</evidence>
<keyword evidence="9 15" id="KW-0675">Receptor</keyword>
<dbReference type="STRING" id="288004.AL038_07415"/>
<evidence type="ECO:0000256" key="10">
    <source>
        <dbReference type="ARBA" id="ARBA00023237"/>
    </source>
</evidence>
<evidence type="ECO:0000256" key="4">
    <source>
        <dbReference type="ARBA" id="ARBA00022452"/>
    </source>
</evidence>
<feature type="domain" description="TonB-dependent receptor plug" evidence="14">
    <location>
        <begin position="50"/>
        <end position="157"/>
    </location>
</feature>
<dbReference type="GO" id="GO:0015344">
    <property type="term" value="F:siderophore uptake transmembrane transporter activity"/>
    <property type="evidence" value="ECO:0007669"/>
    <property type="project" value="TreeGrafter"/>
</dbReference>
<organism evidence="15 16">
    <name type="scientific">Beggiatoa leptomitoformis</name>
    <dbReference type="NCBI Taxonomy" id="288004"/>
    <lineage>
        <taxon>Bacteria</taxon>
        <taxon>Pseudomonadati</taxon>
        <taxon>Pseudomonadota</taxon>
        <taxon>Gammaproteobacteria</taxon>
        <taxon>Thiotrichales</taxon>
        <taxon>Thiotrichaceae</taxon>
        <taxon>Beggiatoa</taxon>
    </lineage>
</organism>
<keyword evidence="7 12" id="KW-0798">TonB box</keyword>
<evidence type="ECO:0000256" key="5">
    <source>
        <dbReference type="ARBA" id="ARBA00022692"/>
    </source>
</evidence>
<evidence type="ECO:0000256" key="8">
    <source>
        <dbReference type="ARBA" id="ARBA00023136"/>
    </source>
</evidence>
<evidence type="ECO:0000256" key="11">
    <source>
        <dbReference type="PROSITE-ProRule" id="PRU01360"/>
    </source>
</evidence>
<keyword evidence="6" id="KW-0732">Signal</keyword>
<name>A0A2N9YI37_9GAMM</name>
<sequence length="650" mass="73287">MFNRLPIVCAIGLIPHLVIADVKREAIELSLEELINLKVQVATKTPEKSLSETPSVVTIITAEEIANSGARDLMDVLRLVPGFNLGLDVNNIVGIGVRGSWAHEGKILLLIDGVEMTERRFGNNPLGNHYPVAQIKRIEIIRGAGSVLYGGFAEFGVINIISKTVEELRGVQATVTYGRMEEATARQTVNIMAGETIGAAKFTAMGYLGRGRRSDGLYVDSNGDSLSLANSNELNPAFLNLGIEYKQLSSRLLVDNYRTTNRDLFGTIEPLTWQNDFQTVAWQTRYTQSLTDKLTLDNRVTLSHQDTWNQRVADEYQTRATVDRLSINLNPHYIFNAQFAVSSGVELFYDRNIDHSTESRSFSNYYNTTAFLEGAWQAAWGNLTLGARYDKHSDFGADLSPRIAYTKQFDKKWHIKLLYSGAYRSPTVENGYLNPDIKSEKTNIFETEMGYVFNKDIALTVNLFKINTKDTIVYDVIPNTITQTYFNAEQSGSQGIETELRLVKSWGYATLNYSYAIPTDSVSTYKAIDQQTGEEKDLNLAFPAHKLTLNGHFKLSPTWSFNPSWLLFSHRYGYARVDELGTPILYESPTTLLTNVFFRYQPNDTKNWEVGMGVYDVFAENMELIQPYNGGHSPLPITSREFLVQLQYQF</sequence>
<proteinExistence type="inferred from homology"/>
<accession>A0A2N9YI37</accession>
<keyword evidence="8 11" id="KW-0472">Membrane</keyword>
<evidence type="ECO:0000313" key="15">
    <source>
        <dbReference type="EMBL" id="AUI70211.1"/>
    </source>
</evidence>
<dbReference type="Proteomes" id="UP000234271">
    <property type="component" value="Chromosome"/>
</dbReference>
<keyword evidence="3 11" id="KW-0813">Transport</keyword>
<dbReference type="PANTHER" id="PTHR30069">
    <property type="entry name" value="TONB-DEPENDENT OUTER MEMBRANE RECEPTOR"/>
    <property type="match status" value="1"/>
</dbReference>
<evidence type="ECO:0000256" key="3">
    <source>
        <dbReference type="ARBA" id="ARBA00022448"/>
    </source>
</evidence>
<keyword evidence="16" id="KW-1185">Reference proteome</keyword>
<keyword evidence="5 11" id="KW-0812">Transmembrane</keyword>
<protein>
    <submittedName>
        <fullName evidence="15">TonB-dependent receptor plug domain-containing protein</fullName>
    </submittedName>
</protein>
<dbReference type="OrthoDB" id="9815954at2"/>
<dbReference type="PANTHER" id="PTHR30069:SF29">
    <property type="entry name" value="HEMOGLOBIN AND HEMOGLOBIN-HAPTOGLOBIN-BINDING PROTEIN 1-RELATED"/>
    <property type="match status" value="1"/>
</dbReference>
<evidence type="ECO:0000259" key="13">
    <source>
        <dbReference type="Pfam" id="PF00593"/>
    </source>
</evidence>
<evidence type="ECO:0000313" key="16">
    <source>
        <dbReference type="Proteomes" id="UP000234271"/>
    </source>
</evidence>
<keyword evidence="4 11" id="KW-1134">Transmembrane beta strand</keyword>
<evidence type="ECO:0000256" key="9">
    <source>
        <dbReference type="ARBA" id="ARBA00023170"/>
    </source>
</evidence>
<dbReference type="InterPro" id="IPR039426">
    <property type="entry name" value="TonB-dep_rcpt-like"/>
</dbReference>
<dbReference type="InterPro" id="IPR000531">
    <property type="entry name" value="Beta-barrel_TonB"/>
</dbReference>
<comment type="similarity">
    <text evidence="2">Belongs to the TonB-dependent receptor family. Hemoglobin/haptoglobin binding protein subfamily.</text>
</comment>
<keyword evidence="10 11" id="KW-0998">Cell outer membrane</keyword>
<dbReference type="AlphaFoldDB" id="A0A2N9YI37"/>
<dbReference type="PROSITE" id="PS52016">
    <property type="entry name" value="TONB_DEPENDENT_REC_3"/>
    <property type="match status" value="1"/>
</dbReference>
<evidence type="ECO:0000256" key="12">
    <source>
        <dbReference type="RuleBase" id="RU003357"/>
    </source>
</evidence>
<dbReference type="RefSeq" id="WP_062151197.1">
    <property type="nucleotide sequence ID" value="NZ_CP012373.2"/>
</dbReference>
<reference evidence="16" key="1">
    <citation type="submission" date="2016-12" db="EMBL/GenBank/DDBJ databases">
        <title>Complete Genome Sequence of Beggiatoa leptomitiformis D-401.</title>
        <authorList>
            <person name="Fomenkov A."/>
            <person name="Vincze T."/>
            <person name="Grabovich M."/>
            <person name="Anton B.P."/>
            <person name="Dubinina G."/>
            <person name="Orlova M."/>
            <person name="Belousova E."/>
            <person name="Roberts R.J."/>
        </authorList>
    </citation>
    <scope>NUCLEOTIDE SEQUENCE [LARGE SCALE GENOMIC DNA]</scope>
    <source>
        <strain evidence="16">D-401</strain>
    </source>
</reference>
<dbReference type="Pfam" id="PF00593">
    <property type="entry name" value="TonB_dep_Rec_b-barrel"/>
    <property type="match status" value="1"/>
</dbReference>
<dbReference type="Gene3D" id="2.40.170.20">
    <property type="entry name" value="TonB-dependent receptor, beta-barrel domain"/>
    <property type="match status" value="1"/>
</dbReference>
<dbReference type="GO" id="GO:0044718">
    <property type="term" value="P:siderophore transmembrane transport"/>
    <property type="evidence" value="ECO:0007669"/>
    <property type="project" value="TreeGrafter"/>
</dbReference>
<dbReference type="InterPro" id="IPR012910">
    <property type="entry name" value="Plug_dom"/>
</dbReference>
<dbReference type="Pfam" id="PF07715">
    <property type="entry name" value="Plug"/>
    <property type="match status" value="1"/>
</dbReference>
<dbReference type="EMBL" id="CP018889">
    <property type="protein sequence ID" value="AUI70211.1"/>
    <property type="molecule type" value="Genomic_DNA"/>
</dbReference>
<dbReference type="KEGG" id="blep:AL038_07415"/>
<dbReference type="Gene3D" id="2.170.130.10">
    <property type="entry name" value="TonB-dependent receptor, plug domain"/>
    <property type="match status" value="1"/>
</dbReference>
<feature type="domain" description="TonB-dependent receptor-like beta-barrel" evidence="13">
    <location>
        <begin position="222"/>
        <end position="615"/>
    </location>
</feature>
<evidence type="ECO:0000256" key="7">
    <source>
        <dbReference type="ARBA" id="ARBA00023077"/>
    </source>
</evidence>
<comment type="subcellular location">
    <subcellularLocation>
        <location evidence="1 11">Cell outer membrane</location>
        <topology evidence="1 11">Multi-pass membrane protein</topology>
    </subcellularLocation>
</comment>
<dbReference type="InterPro" id="IPR037066">
    <property type="entry name" value="Plug_dom_sf"/>
</dbReference>
<evidence type="ECO:0000256" key="2">
    <source>
        <dbReference type="ARBA" id="ARBA00008143"/>
    </source>
</evidence>
<gene>
    <name evidence="15" type="ORF">BLE401_16900</name>
</gene>